<dbReference type="Proteomes" id="UP001174694">
    <property type="component" value="Unassembled WGS sequence"/>
</dbReference>
<protein>
    <submittedName>
        <fullName evidence="2">Oxidoreductase AflY</fullName>
    </submittedName>
</protein>
<organism evidence="2 3">
    <name type="scientific">Pleurostoma richardsiae</name>
    <dbReference type="NCBI Taxonomy" id="41990"/>
    <lineage>
        <taxon>Eukaryota</taxon>
        <taxon>Fungi</taxon>
        <taxon>Dikarya</taxon>
        <taxon>Ascomycota</taxon>
        <taxon>Pezizomycotina</taxon>
        <taxon>Sordariomycetes</taxon>
        <taxon>Sordariomycetidae</taxon>
        <taxon>Calosphaeriales</taxon>
        <taxon>Pleurostomataceae</taxon>
        <taxon>Pleurostoma</taxon>
    </lineage>
</organism>
<gene>
    <name evidence="2" type="ORF">NKR23_g4782</name>
</gene>
<dbReference type="Pfam" id="PF14027">
    <property type="entry name" value="Questin_oxidase"/>
    <property type="match status" value="1"/>
</dbReference>
<evidence type="ECO:0000256" key="1">
    <source>
        <dbReference type="ARBA" id="ARBA00023002"/>
    </source>
</evidence>
<sequence length="398" mass="44710">MDQMDSRSTFSSLVTRNHVEHALIQQDEAHNIIPMALATAVHLGATPVQIQSMYDNEERPLRPWSMSPGRITDAEGRQEHLGDARFQRAYMDYFSMLNGHLRGNSRALALSQLLSEPKPLIYGLFSGYGQPMIVLSDGFQLQNPILILEGLVFAAVDFRQDLYDILCHPQVTTGSESLLRPDILLGRIAYDGRFSGLMRSGPGLNQVSLVLSNSPARAAIIDYVSQLDTRDIPALVSQLSYLAVQLLCATHKRNKPAFDYYLSFPLSAVQALRVMLSVSDDEHYGMILVRGTWLLIVLSYITQLRPCIDDSLILNFAVREEDCNWQGIVGNFSSDGNAIRGTHSNAEFLRALWSLSELGKVAGHDEQLYIRAARKLERQWERWTGFGNVREDSLNIRL</sequence>
<keyword evidence="3" id="KW-1185">Reference proteome</keyword>
<dbReference type="AlphaFoldDB" id="A0AA38RH94"/>
<accession>A0AA38RH94</accession>
<evidence type="ECO:0000313" key="2">
    <source>
        <dbReference type="EMBL" id="KAJ9148617.1"/>
    </source>
</evidence>
<dbReference type="PANTHER" id="PTHR35870:SF6">
    <property type="entry name" value="MGS207 PROTEIN"/>
    <property type="match status" value="1"/>
</dbReference>
<dbReference type="GO" id="GO:0016491">
    <property type="term" value="F:oxidoreductase activity"/>
    <property type="evidence" value="ECO:0007669"/>
    <property type="project" value="UniProtKB-KW"/>
</dbReference>
<comment type="caution">
    <text evidence="2">The sequence shown here is derived from an EMBL/GenBank/DDBJ whole genome shotgun (WGS) entry which is preliminary data.</text>
</comment>
<proteinExistence type="predicted"/>
<evidence type="ECO:0000313" key="3">
    <source>
        <dbReference type="Proteomes" id="UP001174694"/>
    </source>
</evidence>
<dbReference type="EMBL" id="JANBVO010000012">
    <property type="protein sequence ID" value="KAJ9148617.1"/>
    <property type="molecule type" value="Genomic_DNA"/>
</dbReference>
<name>A0AA38RH94_9PEZI</name>
<reference evidence="2" key="1">
    <citation type="submission" date="2022-07" db="EMBL/GenBank/DDBJ databases">
        <title>Fungi with potential for degradation of polypropylene.</title>
        <authorList>
            <person name="Gostincar C."/>
        </authorList>
    </citation>
    <scope>NUCLEOTIDE SEQUENCE</scope>
    <source>
        <strain evidence="2">EXF-13308</strain>
    </source>
</reference>
<keyword evidence="1" id="KW-0560">Oxidoreductase</keyword>
<dbReference type="PANTHER" id="PTHR35870">
    <property type="entry name" value="PROTEIN, PUTATIVE (AFU_ORTHOLOGUE AFUA_5G03330)-RELATED"/>
    <property type="match status" value="1"/>
</dbReference>
<dbReference type="InterPro" id="IPR025337">
    <property type="entry name" value="Questin_oxidase-like"/>
</dbReference>